<dbReference type="AlphaFoldDB" id="A0A5P2UU99"/>
<dbReference type="PROSITE" id="PS50977">
    <property type="entry name" value="HTH_TETR_2"/>
    <property type="match status" value="1"/>
</dbReference>
<keyword evidence="3" id="KW-0804">Transcription</keyword>
<evidence type="ECO:0000256" key="4">
    <source>
        <dbReference type="PROSITE-ProRule" id="PRU00335"/>
    </source>
</evidence>
<dbReference type="EMBL" id="BMVX01000019">
    <property type="protein sequence ID" value="GGZ81440.1"/>
    <property type="molecule type" value="Genomic_DNA"/>
</dbReference>
<dbReference type="PRINTS" id="PR00455">
    <property type="entry name" value="HTHTETR"/>
</dbReference>
<feature type="domain" description="HTH tetR-type" evidence="6">
    <location>
        <begin position="18"/>
        <end position="77"/>
    </location>
</feature>
<dbReference type="EMBL" id="CP023701">
    <property type="protein sequence ID" value="QEU82470.1"/>
    <property type="molecule type" value="Genomic_DNA"/>
</dbReference>
<feature type="DNA-binding region" description="H-T-H motif" evidence="4">
    <location>
        <begin position="40"/>
        <end position="59"/>
    </location>
</feature>
<dbReference type="Pfam" id="PF00440">
    <property type="entry name" value="TetR_N"/>
    <property type="match status" value="1"/>
</dbReference>
<dbReference type="PANTHER" id="PTHR30055:SF234">
    <property type="entry name" value="HTH-TYPE TRANSCRIPTIONAL REGULATOR BETI"/>
    <property type="match status" value="1"/>
</dbReference>
<dbReference type="SUPFAM" id="SSF46689">
    <property type="entry name" value="Homeodomain-like"/>
    <property type="match status" value="1"/>
</dbReference>
<keyword evidence="9" id="KW-1185">Reference proteome</keyword>
<keyword evidence="1" id="KW-0805">Transcription regulation</keyword>
<dbReference type="GO" id="GO:0003700">
    <property type="term" value="F:DNA-binding transcription factor activity"/>
    <property type="evidence" value="ECO:0007669"/>
    <property type="project" value="TreeGrafter"/>
</dbReference>
<dbReference type="InterPro" id="IPR049445">
    <property type="entry name" value="TetR_SbtR-like_C"/>
</dbReference>
<dbReference type="OrthoDB" id="9795011at2"/>
<reference evidence="7" key="3">
    <citation type="submission" date="2020-09" db="EMBL/GenBank/DDBJ databases">
        <authorList>
            <person name="Sun Q."/>
            <person name="Ohkuma M."/>
        </authorList>
    </citation>
    <scope>NUCLEOTIDE SEQUENCE</scope>
    <source>
        <strain evidence="7">JCM 4834</strain>
    </source>
</reference>
<proteinExistence type="predicted"/>
<evidence type="ECO:0000256" key="2">
    <source>
        <dbReference type="ARBA" id="ARBA00023125"/>
    </source>
</evidence>
<dbReference type="Proteomes" id="UP000634660">
    <property type="component" value="Unassembled WGS sequence"/>
</dbReference>
<gene>
    <name evidence="8" type="ORF">CP968_33200</name>
    <name evidence="7" type="ORF">GCM10010371_46160</name>
</gene>
<evidence type="ECO:0000313" key="9">
    <source>
        <dbReference type="Proteomes" id="UP000326831"/>
    </source>
</evidence>
<dbReference type="InterPro" id="IPR001647">
    <property type="entry name" value="HTH_TetR"/>
</dbReference>
<organism evidence="8 9">
    <name type="scientific">Streptomyces subrutilus</name>
    <dbReference type="NCBI Taxonomy" id="36818"/>
    <lineage>
        <taxon>Bacteria</taxon>
        <taxon>Bacillati</taxon>
        <taxon>Actinomycetota</taxon>
        <taxon>Actinomycetes</taxon>
        <taxon>Kitasatosporales</taxon>
        <taxon>Streptomycetaceae</taxon>
        <taxon>Streptomyces</taxon>
    </lineage>
</organism>
<reference evidence="8 9" key="2">
    <citation type="submission" date="2017-09" db="EMBL/GenBank/DDBJ databases">
        <authorList>
            <person name="Lee N."/>
            <person name="Cho B.-K."/>
        </authorList>
    </citation>
    <scope>NUCLEOTIDE SEQUENCE [LARGE SCALE GENOMIC DNA]</scope>
    <source>
        <strain evidence="8 9">ATCC 27467</strain>
    </source>
</reference>
<dbReference type="Pfam" id="PF21597">
    <property type="entry name" value="TetR_C_43"/>
    <property type="match status" value="1"/>
</dbReference>
<dbReference type="GO" id="GO:0000976">
    <property type="term" value="F:transcription cis-regulatory region binding"/>
    <property type="evidence" value="ECO:0007669"/>
    <property type="project" value="TreeGrafter"/>
</dbReference>
<dbReference type="InterPro" id="IPR036271">
    <property type="entry name" value="Tet_transcr_reg_TetR-rel_C_sf"/>
</dbReference>
<feature type="region of interest" description="Disordered" evidence="5">
    <location>
        <begin position="213"/>
        <end position="257"/>
    </location>
</feature>
<dbReference type="InterPro" id="IPR009057">
    <property type="entry name" value="Homeodomain-like_sf"/>
</dbReference>
<evidence type="ECO:0000256" key="5">
    <source>
        <dbReference type="SAM" id="MobiDB-lite"/>
    </source>
</evidence>
<evidence type="ECO:0000313" key="7">
    <source>
        <dbReference type="EMBL" id="GGZ81440.1"/>
    </source>
</evidence>
<dbReference type="Gene3D" id="1.10.357.10">
    <property type="entry name" value="Tetracycline Repressor, domain 2"/>
    <property type="match status" value="1"/>
</dbReference>
<dbReference type="PANTHER" id="PTHR30055">
    <property type="entry name" value="HTH-TYPE TRANSCRIPTIONAL REGULATOR RUTR"/>
    <property type="match status" value="1"/>
</dbReference>
<sequence>MPDRPETAAPPARRRDAQRSRDRLTAAAREVFTELGLEAPLDVIARRAGVGNATLYRHYPSRAALVEAVFHDTLADTMAVGDRARHHDDAWAGLTDYLDEVFAVLAADRGTNDLMTTALDGVESLRAVHAHNRRTIDDLLRRGREQGTVRADATTEDLLFALAALGRAVPALASAAGPRSWRRPLALLLAGLRPPSPASPLPRPALTPTQLADTLKGLGPHRAPPGEVQAVPSGPSPGASGRPGRAGTRRTDHGGGA</sequence>
<accession>A0A5P2UU99</accession>
<keyword evidence="2 4" id="KW-0238">DNA-binding</keyword>
<reference evidence="7" key="1">
    <citation type="journal article" date="2014" name="Int. J. Syst. Evol. Microbiol.">
        <title>Complete genome sequence of Corynebacterium casei LMG S-19264T (=DSM 44701T), isolated from a smear-ripened cheese.</title>
        <authorList>
            <consortium name="US DOE Joint Genome Institute (JGI-PGF)"/>
            <person name="Walter F."/>
            <person name="Albersmeier A."/>
            <person name="Kalinowski J."/>
            <person name="Ruckert C."/>
        </authorList>
    </citation>
    <scope>NUCLEOTIDE SEQUENCE</scope>
    <source>
        <strain evidence="7">JCM 4834</strain>
    </source>
</reference>
<protein>
    <submittedName>
        <fullName evidence="7">TetR family transcriptional regulator</fullName>
    </submittedName>
    <submittedName>
        <fullName evidence="8">TetR/AcrR family transcriptional regulator</fullName>
    </submittedName>
</protein>
<feature type="region of interest" description="Disordered" evidence="5">
    <location>
        <begin position="1"/>
        <end position="21"/>
    </location>
</feature>
<evidence type="ECO:0000259" key="6">
    <source>
        <dbReference type="PROSITE" id="PS50977"/>
    </source>
</evidence>
<evidence type="ECO:0000256" key="1">
    <source>
        <dbReference type="ARBA" id="ARBA00023015"/>
    </source>
</evidence>
<dbReference type="RefSeq" id="WP_150521474.1">
    <property type="nucleotide sequence ID" value="NZ_BMVX01000019.1"/>
</dbReference>
<feature type="compositionally biased region" description="Low complexity" evidence="5">
    <location>
        <begin position="232"/>
        <end position="246"/>
    </location>
</feature>
<name>A0A5P2UU99_9ACTN</name>
<dbReference type="SUPFAM" id="SSF48498">
    <property type="entry name" value="Tetracyclin repressor-like, C-terminal domain"/>
    <property type="match status" value="1"/>
</dbReference>
<dbReference type="Proteomes" id="UP000326831">
    <property type="component" value="Chromosome"/>
</dbReference>
<dbReference type="KEGG" id="ssub:CP968_33200"/>
<evidence type="ECO:0000256" key="3">
    <source>
        <dbReference type="ARBA" id="ARBA00023163"/>
    </source>
</evidence>
<dbReference type="InterPro" id="IPR050109">
    <property type="entry name" value="HTH-type_TetR-like_transc_reg"/>
</dbReference>
<evidence type="ECO:0000313" key="8">
    <source>
        <dbReference type="EMBL" id="QEU82470.1"/>
    </source>
</evidence>